<feature type="domain" description="ABC transporter" evidence="5">
    <location>
        <begin position="5"/>
        <end position="255"/>
    </location>
</feature>
<dbReference type="STRING" id="937334.SAMN05444406_104104"/>
<organism evidence="6 7">
    <name type="scientific">Caldicoprobacter faecalis</name>
    <dbReference type="NCBI Taxonomy" id="937334"/>
    <lineage>
        <taxon>Bacteria</taxon>
        <taxon>Bacillati</taxon>
        <taxon>Bacillota</taxon>
        <taxon>Clostridia</taxon>
        <taxon>Caldicoprobacterales</taxon>
        <taxon>Caldicoprobacteraceae</taxon>
        <taxon>Caldicoprobacter</taxon>
    </lineage>
</organism>
<keyword evidence="3" id="KW-0547">Nucleotide-binding</keyword>
<dbReference type="SMART" id="SM00382">
    <property type="entry name" value="AAA"/>
    <property type="match status" value="1"/>
</dbReference>
<dbReference type="PROSITE" id="PS00211">
    <property type="entry name" value="ABC_TRANSPORTER_1"/>
    <property type="match status" value="1"/>
</dbReference>
<gene>
    <name evidence="6" type="ORF">SAMN05444406_104104</name>
</gene>
<dbReference type="Pfam" id="PF00005">
    <property type="entry name" value="ABC_tran"/>
    <property type="match status" value="1"/>
</dbReference>
<dbReference type="RefSeq" id="WP_092281992.1">
    <property type="nucleotide sequence ID" value="NZ_FOXR01000004.1"/>
</dbReference>
<dbReference type="PANTHER" id="PTHR43067:SF3">
    <property type="entry name" value="MALTOSE ABC TRANSPORTER, ATP-BINDING PROTEIN"/>
    <property type="match status" value="1"/>
</dbReference>
<dbReference type="Pfam" id="PF08352">
    <property type="entry name" value="oligo_HPY"/>
    <property type="match status" value="1"/>
</dbReference>
<dbReference type="PROSITE" id="PS50893">
    <property type="entry name" value="ABC_TRANSPORTER_2"/>
    <property type="match status" value="1"/>
</dbReference>
<dbReference type="Proteomes" id="UP000198577">
    <property type="component" value="Unassembled WGS sequence"/>
</dbReference>
<dbReference type="OrthoDB" id="41661at2"/>
<dbReference type="GO" id="GO:0016887">
    <property type="term" value="F:ATP hydrolysis activity"/>
    <property type="evidence" value="ECO:0007669"/>
    <property type="project" value="InterPro"/>
</dbReference>
<dbReference type="SUPFAM" id="SSF52540">
    <property type="entry name" value="P-loop containing nucleoside triphosphate hydrolases"/>
    <property type="match status" value="1"/>
</dbReference>
<evidence type="ECO:0000259" key="5">
    <source>
        <dbReference type="PROSITE" id="PS50893"/>
    </source>
</evidence>
<evidence type="ECO:0000256" key="3">
    <source>
        <dbReference type="ARBA" id="ARBA00022741"/>
    </source>
</evidence>
<evidence type="ECO:0000313" key="7">
    <source>
        <dbReference type="Proteomes" id="UP000198577"/>
    </source>
</evidence>
<evidence type="ECO:0000256" key="2">
    <source>
        <dbReference type="ARBA" id="ARBA00022448"/>
    </source>
</evidence>
<dbReference type="AlphaFoldDB" id="A0A1I5TFR5"/>
<accession>A0A1I5TFR5</accession>
<dbReference type="FunFam" id="3.40.50.300:FF:000016">
    <property type="entry name" value="Oligopeptide ABC transporter ATP-binding component"/>
    <property type="match status" value="1"/>
</dbReference>
<dbReference type="InterPro" id="IPR027417">
    <property type="entry name" value="P-loop_NTPase"/>
</dbReference>
<dbReference type="PANTHER" id="PTHR43067">
    <property type="entry name" value="OLIGOPEPTIDE/DIPEPTIDE ABC TRANSPORTER, ATPASE SUBUNIT"/>
    <property type="match status" value="1"/>
</dbReference>
<evidence type="ECO:0000256" key="4">
    <source>
        <dbReference type="ARBA" id="ARBA00022840"/>
    </source>
</evidence>
<dbReference type="InterPro" id="IPR003439">
    <property type="entry name" value="ABC_transporter-like_ATP-bd"/>
</dbReference>
<dbReference type="InterPro" id="IPR017871">
    <property type="entry name" value="ABC_transporter-like_CS"/>
</dbReference>
<dbReference type="InterPro" id="IPR013563">
    <property type="entry name" value="Oligopep_ABC_C"/>
</dbReference>
<dbReference type="GO" id="GO:0005524">
    <property type="term" value="F:ATP binding"/>
    <property type="evidence" value="ECO:0007669"/>
    <property type="project" value="UniProtKB-KW"/>
</dbReference>
<dbReference type="NCBIfam" id="TIGR01727">
    <property type="entry name" value="oligo_HPY"/>
    <property type="match status" value="1"/>
</dbReference>
<comment type="similarity">
    <text evidence="1">Belongs to the ABC transporter superfamily.</text>
</comment>
<keyword evidence="2" id="KW-0813">Transport</keyword>
<dbReference type="EMBL" id="FOXR01000004">
    <property type="protein sequence ID" value="SFP81768.1"/>
    <property type="molecule type" value="Genomic_DNA"/>
</dbReference>
<protein>
    <submittedName>
        <fullName evidence="6">Peptide/nickel transport system ATP-binding protein</fullName>
    </submittedName>
</protein>
<evidence type="ECO:0000313" key="6">
    <source>
        <dbReference type="EMBL" id="SFP81768.1"/>
    </source>
</evidence>
<keyword evidence="7" id="KW-1185">Reference proteome</keyword>
<dbReference type="InterPro" id="IPR003593">
    <property type="entry name" value="AAA+_ATPase"/>
</dbReference>
<proteinExistence type="inferred from homology"/>
<evidence type="ECO:0000256" key="1">
    <source>
        <dbReference type="ARBA" id="ARBA00005417"/>
    </source>
</evidence>
<dbReference type="GO" id="GO:0015833">
    <property type="term" value="P:peptide transport"/>
    <property type="evidence" value="ECO:0007669"/>
    <property type="project" value="InterPro"/>
</dbReference>
<keyword evidence="4 6" id="KW-0067">ATP-binding</keyword>
<dbReference type="Gene3D" id="3.40.50.300">
    <property type="entry name" value="P-loop containing nucleotide triphosphate hydrolases"/>
    <property type="match status" value="1"/>
</dbReference>
<dbReference type="CDD" id="cd03257">
    <property type="entry name" value="ABC_NikE_OppD_transporters"/>
    <property type="match status" value="1"/>
</dbReference>
<sequence>MNSLIKVENLRAVYLVREGTIKAADGISFDVQENSVTAIVGESASGKSTIIEAMTRTLPPNGRLLEGKVLYKGKDLLALKKEEFRRIKWKEIALVPQAAQQSLNPTMKIIDHFKDTIEAHRINWNHDQLIQKASEKLEMVRLNPDAVLCSYPMQLSGGMKQRVLIALALLLDPEVLILDEPTSALDVLTQAYIVQLLKELKKKLNITLIFVTHDIAIAAELADKVAVIYAGNIVEYNSVFRIFKNPLHPYTKGLLGSIMAINADMSKIKPIPGAPPSLLTPPSGCRFHPRCEHAMDICKKEKPPLITVEDGAQVACHLYSQGGRKDA</sequence>
<reference evidence="6 7" key="1">
    <citation type="submission" date="2016-10" db="EMBL/GenBank/DDBJ databases">
        <authorList>
            <person name="de Groot N.N."/>
        </authorList>
    </citation>
    <scope>NUCLEOTIDE SEQUENCE [LARGE SCALE GENOMIC DNA]</scope>
    <source>
        <strain evidence="6 7">DSM 20678</strain>
    </source>
</reference>
<name>A0A1I5TFR5_9FIRM</name>